<dbReference type="GO" id="GO:0048511">
    <property type="term" value="P:rhythmic process"/>
    <property type="evidence" value="ECO:0007669"/>
    <property type="project" value="UniProtKB-KW"/>
</dbReference>
<reference evidence="8" key="1">
    <citation type="submission" date="2015-02" db="EMBL/GenBank/DDBJ databases">
        <title>Genome sequencing for Strongylocentrotus purpuratus.</title>
        <authorList>
            <person name="Murali S."/>
            <person name="Liu Y."/>
            <person name="Vee V."/>
            <person name="English A."/>
            <person name="Wang M."/>
            <person name="Skinner E."/>
            <person name="Han Y."/>
            <person name="Muzny D.M."/>
            <person name="Worley K.C."/>
            <person name="Gibbs R.A."/>
        </authorList>
    </citation>
    <scope>NUCLEOTIDE SEQUENCE</scope>
</reference>
<dbReference type="AlphaFoldDB" id="A0A7M7HM57"/>
<feature type="compositionally biased region" description="Basic and acidic residues" evidence="4">
    <location>
        <begin position="243"/>
        <end position="264"/>
    </location>
</feature>
<organism evidence="7 8">
    <name type="scientific">Strongylocentrotus purpuratus</name>
    <name type="common">Purple sea urchin</name>
    <dbReference type="NCBI Taxonomy" id="7668"/>
    <lineage>
        <taxon>Eukaryota</taxon>
        <taxon>Metazoa</taxon>
        <taxon>Echinodermata</taxon>
        <taxon>Eleutherozoa</taxon>
        <taxon>Echinozoa</taxon>
        <taxon>Echinoidea</taxon>
        <taxon>Euechinoidea</taxon>
        <taxon>Echinacea</taxon>
        <taxon>Camarodonta</taxon>
        <taxon>Echinidea</taxon>
        <taxon>Strongylocentrotidae</taxon>
        <taxon>Strongylocentrotus</taxon>
    </lineage>
</organism>
<dbReference type="GO" id="GO:0003677">
    <property type="term" value="F:DNA binding"/>
    <property type="evidence" value="ECO:0000318"/>
    <property type="project" value="GO_Central"/>
</dbReference>
<dbReference type="PANTHER" id="PTHR22940:SF5">
    <property type="entry name" value="PROTEIN TIMELESS"/>
    <property type="match status" value="1"/>
</dbReference>
<dbReference type="InParanoid" id="A0A7M7HM57"/>
<name>A0A7M7HM57_STRPU</name>
<feature type="compositionally biased region" description="Polar residues" evidence="4">
    <location>
        <begin position="314"/>
        <end position="323"/>
    </location>
</feature>
<dbReference type="GO" id="GO:0031298">
    <property type="term" value="C:replication fork protection complex"/>
    <property type="evidence" value="ECO:0000318"/>
    <property type="project" value="GO_Central"/>
</dbReference>
<evidence type="ECO:0000313" key="8">
    <source>
        <dbReference type="Proteomes" id="UP000007110"/>
    </source>
</evidence>
<dbReference type="EnsemblMetazoa" id="XM_011667978">
    <property type="protein sequence ID" value="XP_011666280"/>
    <property type="gene ID" value="LOC587080"/>
</dbReference>
<dbReference type="InterPro" id="IPR007725">
    <property type="entry name" value="TIMELESS_C"/>
</dbReference>
<feature type="region of interest" description="Disordered" evidence="4">
    <location>
        <begin position="685"/>
        <end position="704"/>
    </location>
</feature>
<evidence type="ECO:0000256" key="1">
    <source>
        <dbReference type="ARBA" id="ARBA00004123"/>
    </source>
</evidence>
<feature type="domain" description="Timeless C-terminal" evidence="6">
    <location>
        <begin position="723"/>
        <end position="813"/>
    </location>
</feature>
<dbReference type="RefSeq" id="XP_011666280.2">
    <property type="nucleotide sequence ID" value="XM_011667978.2"/>
</dbReference>
<evidence type="ECO:0008006" key="9">
    <source>
        <dbReference type="Google" id="ProtNLM"/>
    </source>
</evidence>
<dbReference type="OMA" id="SKCNQRS"/>
<dbReference type="GO" id="GO:0000076">
    <property type="term" value="P:DNA replication checkpoint signaling"/>
    <property type="evidence" value="ECO:0000318"/>
    <property type="project" value="GO_Central"/>
</dbReference>
<reference evidence="7" key="2">
    <citation type="submission" date="2021-01" db="UniProtKB">
        <authorList>
            <consortium name="EnsemblMetazoa"/>
        </authorList>
    </citation>
    <scope>IDENTIFICATION</scope>
</reference>
<dbReference type="InterPro" id="IPR006906">
    <property type="entry name" value="Timeless_N"/>
</dbReference>
<comment type="similarity">
    <text evidence="2">Belongs to the timeless family.</text>
</comment>
<keyword evidence="3" id="KW-0539">Nucleus</keyword>
<protein>
    <recommendedName>
        <fullName evidence="9">Timeless</fullName>
    </recommendedName>
</protein>
<evidence type="ECO:0000256" key="4">
    <source>
        <dbReference type="SAM" id="MobiDB-lite"/>
    </source>
</evidence>
<feature type="region of interest" description="Disordered" evidence="4">
    <location>
        <begin position="314"/>
        <end position="348"/>
    </location>
</feature>
<dbReference type="Pfam" id="PF04821">
    <property type="entry name" value="TIMELESS"/>
    <property type="match status" value="1"/>
</dbReference>
<evidence type="ECO:0000259" key="6">
    <source>
        <dbReference type="Pfam" id="PF05029"/>
    </source>
</evidence>
<dbReference type="EnsemblMetazoa" id="XM_786834">
    <property type="protein sequence ID" value="XP_791927"/>
    <property type="gene ID" value="LOC587080"/>
</dbReference>
<keyword evidence="8" id="KW-1185">Reference proteome</keyword>
<proteinExistence type="inferred from homology"/>
<dbReference type="GO" id="GO:0006281">
    <property type="term" value="P:DNA repair"/>
    <property type="evidence" value="ECO:0000318"/>
    <property type="project" value="GO_Central"/>
</dbReference>
<evidence type="ECO:0000313" key="7">
    <source>
        <dbReference type="EnsemblMetazoa" id="XP_011666280"/>
    </source>
</evidence>
<comment type="subcellular location">
    <subcellularLocation>
        <location evidence="1">Nucleus</location>
    </subcellularLocation>
</comment>
<evidence type="ECO:0000256" key="2">
    <source>
        <dbReference type="ARBA" id="ARBA00008174"/>
    </source>
</evidence>
<feature type="compositionally biased region" description="Low complexity" evidence="4">
    <location>
        <begin position="324"/>
        <end position="337"/>
    </location>
</feature>
<evidence type="ECO:0000259" key="5">
    <source>
        <dbReference type="Pfam" id="PF04821"/>
    </source>
</evidence>
<dbReference type="RefSeq" id="XP_791927.4">
    <property type="nucleotide sequence ID" value="XM_786834.5"/>
</dbReference>
<dbReference type="InterPro" id="IPR044998">
    <property type="entry name" value="Timeless"/>
</dbReference>
<feature type="region of interest" description="Disordered" evidence="4">
    <location>
        <begin position="243"/>
        <end position="276"/>
    </location>
</feature>
<evidence type="ECO:0000256" key="3">
    <source>
        <dbReference type="ARBA" id="ARBA00023242"/>
    </source>
</evidence>
<dbReference type="GeneID" id="587080"/>
<dbReference type="KEGG" id="spu:587080"/>
<dbReference type="PANTHER" id="PTHR22940">
    <property type="entry name" value="TIMEOUT/TIMELESS-2"/>
    <property type="match status" value="1"/>
</dbReference>
<feature type="domain" description="Timeless N-terminal" evidence="5">
    <location>
        <begin position="25"/>
        <end position="258"/>
    </location>
</feature>
<dbReference type="OrthoDB" id="10036028at2759"/>
<dbReference type="Pfam" id="PF05029">
    <property type="entry name" value="TIMELESS_C"/>
    <property type="match status" value="1"/>
</dbReference>
<sequence>MQWLIMGGGLNATATNLGYHEETSYVITEECKDVLDVMVNNILQESKVKCQARRNVANSRLIQMDLIPILCHSTEDPEVFDAIVRLLMHLSMPLEVVMPILKKLTKEDYEKRDELQKMLATIKKEFTQSTVISCLVGQMALIIEEAGSYAIDQTNADTLSNCLTLIRNVLYVNYERYKVGSLKNDTIIGKLFKADFQDVLKEMCRRPEGSKWLSSLLQVLHLMYKDTSSLKMMSYLNRKHEQKLREAEGAKDEQTTKEETKVVTDAEGPASPSLSTHSLETIQEPLSPGPSCKPRDTSSCERTLSCSSTLTIDSSGDSTVQEGDSSQSSCSSSSSMSSDDDSEKVGNNYLKRKNMKKLAQFGLDYIKYGMDNILIQCKEDLKNMVTNHYFLWQMNFFIPFATHPDVSYTDIKLTLSAPVFSQLLSSTLMTWEAYVQASNQRNNDSKSNSDFKILNMQASTMRQMLHAIQQFTTNPQNTDIIHMKTILATIALTDAVRNFYYLLIRKFQPNQHTLSFLRELIVGNDLVLRIIDQVQHIHRPQWGKLDMTKHIGKFATRPIMRVYNYMLSKFSLNTLEENEVVMTMMHHVVVDIAKPEVLYQIPILSTFASLWEAGSGYVTKQSHELIDYIIHEFCVLGSANKEKCLETVTMPDRVRPAKRKHVTDVISKNKMMKMSSTAKGLYVPRDESDVEEEELETSSASSKSAKPIQDLSVEECLAALRLKGFGDEIAELQNVLLEICYFKLNCPKVHVGEPHIWHCVSDGKSVPIIPFTESSENAHADTHFKALLHRLGLHTAQDTCRLYPSVPAFWPSDMCYKTASMLGDILEGNLKFELDQIEKVPVECEEKSGMTQEGVMVNLEDLDLGKEAMEKPTVNRPYFQVPLQMWCNVIKRANKV</sequence>
<accession>A0A7M7HM57</accession>
<dbReference type="Proteomes" id="UP000007110">
    <property type="component" value="Unassembled WGS sequence"/>
</dbReference>
<dbReference type="GO" id="GO:0043111">
    <property type="term" value="P:replication fork arrest"/>
    <property type="evidence" value="ECO:0000318"/>
    <property type="project" value="GO_Central"/>
</dbReference>